<evidence type="ECO:0000256" key="1">
    <source>
        <dbReference type="ARBA" id="ARBA00004141"/>
    </source>
</evidence>
<keyword evidence="4 5" id="KW-0472">Membrane</keyword>
<evidence type="ECO:0000313" key="8">
    <source>
        <dbReference type="Proteomes" id="UP001226762"/>
    </source>
</evidence>
<dbReference type="GO" id="GO:1902600">
    <property type="term" value="P:proton transmembrane transport"/>
    <property type="evidence" value="ECO:0007669"/>
    <property type="project" value="InterPro"/>
</dbReference>
<dbReference type="Gene3D" id="1.20.1530.20">
    <property type="match status" value="1"/>
</dbReference>
<feature type="transmembrane region" description="Helical" evidence="5">
    <location>
        <begin position="91"/>
        <end position="113"/>
    </location>
</feature>
<dbReference type="PANTHER" id="PTHR43021:SF2">
    <property type="entry name" value="CATION_H+ EXCHANGER DOMAIN-CONTAINING PROTEIN"/>
    <property type="match status" value="1"/>
</dbReference>
<feature type="transmembrane region" description="Helical" evidence="5">
    <location>
        <begin position="161"/>
        <end position="181"/>
    </location>
</feature>
<gene>
    <name evidence="7" type="ORF">NO357_07620</name>
</gene>
<name>A0AAE4B375_9RHOB</name>
<evidence type="ECO:0000256" key="4">
    <source>
        <dbReference type="ARBA" id="ARBA00023136"/>
    </source>
</evidence>
<evidence type="ECO:0000256" key="3">
    <source>
        <dbReference type="ARBA" id="ARBA00022989"/>
    </source>
</evidence>
<evidence type="ECO:0000256" key="5">
    <source>
        <dbReference type="SAM" id="Phobius"/>
    </source>
</evidence>
<proteinExistence type="predicted"/>
<evidence type="ECO:0000256" key="2">
    <source>
        <dbReference type="ARBA" id="ARBA00022692"/>
    </source>
</evidence>
<evidence type="ECO:0000259" key="6">
    <source>
        <dbReference type="Pfam" id="PF00999"/>
    </source>
</evidence>
<reference evidence="7" key="1">
    <citation type="submission" date="2022-07" db="EMBL/GenBank/DDBJ databases">
        <authorList>
            <person name="Otstavnykh N."/>
            <person name="Isaeva M."/>
            <person name="Bystritskaya E."/>
        </authorList>
    </citation>
    <scope>NUCLEOTIDE SEQUENCE</scope>
    <source>
        <strain evidence="7">KCTC 52189</strain>
    </source>
</reference>
<feature type="transmembrane region" description="Helical" evidence="5">
    <location>
        <begin position="274"/>
        <end position="292"/>
    </location>
</feature>
<dbReference type="AlphaFoldDB" id="A0AAE4B375"/>
<evidence type="ECO:0000313" key="7">
    <source>
        <dbReference type="EMBL" id="MDQ2089763.1"/>
    </source>
</evidence>
<organism evidence="7 8">
    <name type="scientific">Marimonas arenosa</name>
    <dbReference type="NCBI Taxonomy" id="1795305"/>
    <lineage>
        <taxon>Bacteria</taxon>
        <taxon>Pseudomonadati</taxon>
        <taxon>Pseudomonadota</taxon>
        <taxon>Alphaproteobacteria</taxon>
        <taxon>Rhodobacterales</taxon>
        <taxon>Paracoccaceae</taxon>
        <taxon>Marimonas</taxon>
    </lineage>
</organism>
<keyword evidence="2 5" id="KW-0812">Transmembrane</keyword>
<protein>
    <submittedName>
        <fullName evidence="7">Cation:proton antiporter</fullName>
    </submittedName>
</protein>
<sequence>MSEEQDLILIVLGGLFLAGLAADSLGHRTRLPRVTLLLACGIVVGRSGFDLIPPSVRDWYEFLSVVALTMVAFLLGNTLEAKTLRQSGKAIFSVSLAIVIATVAIVTMGLWALGVPPAAALLLGGIATATDPAATHDAIRQRALSTPFATRVETIVAIDDAWGLVAFALVAVLAHGMTGQFEIGLLFEALREIGLSIGIGIAIGGPAAVLTGRLKKGEPLQTEALGVVFLCAGLALWLDVSFLITGMVAGTVVANFARHHDRAFNEIEHLQWPFMMLFFLLAGASLEIGALVQIGLVGVAYIVLRIIARIAGGWIGARLADVPARERPWYGPALLAQAGVAVGMALVAAQEMPQHGDLILTLVIGTTVFFEILGPVATALAVRRAG</sequence>
<dbReference type="InterPro" id="IPR006153">
    <property type="entry name" value="Cation/H_exchanger_TM"/>
</dbReference>
<dbReference type="Pfam" id="PF00999">
    <property type="entry name" value="Na_H_Exchanger"/>
    <property type="match status" value="1"/>
</dbReference>
<feature type="transmembrane region" description="Helical" evidence="5">
    <location>
        <begin position="329"/>
        <end position="347"/>
    </location>
</feature>
<keyword evidence="8" id="KW-1185">Reference proteome</keyword>
<feature type="transmembrane region" description="Helical" evidence="5">
    <location>
        <begin position="193"/>
        <end position="212"/>
    </location>
</feature>
<dbReference type="GO" id="GO:0015297">
    <property type="term" value="F:antiporter activity"/>
    <property type="evidence" value="ECO:0007669"/>
    <property type="project" value="InterPro"/>
</dbReference>
<dbReference type="Proteomes" id="UP001226762">
    <property type="component" value="Unassembled WGS sequence"/>
</dbReference>
<dbReference type="InterPro" id="IPR038770">
    <property type="entry name" value="Na+/solute_symporter_sf"/>
</dbReference>
<keyword evidence="3 5" id="KW-1133">Transmembrane helix</keyword>
<dbReference type="EMBL" id="JANHAX010000002">
    <property type="protein sequence ID" value="MDQ2089763.1"/>
    <property type="molecule type" value="Genomic_DNA"/>
</dbReference>
<feature type="transmembrane region" description="Helical" evidence="5">
    <location>
        <begin position="6"/>
        <end position="22"/>
    </location>
</feature>
<feature type="transmembrane region" description="Helical" evidence="5">
    <location>
        <begin position="359"/>
        <end position="382"/>
    </location>
</feature>
<feature type="domain" description="Cation/H+ exchanger transmembrane" evidence="6">
    <location>
        <begin position="16"/>
        <end position="378"/>
    </location>
</feature>
<dbReference type="PANTHER" id="PTHR43021">
    <property type="entry name" value="NA(+)/H(+) ANTIPORTER-RELATED"/>
    <property type="match status" value="1"/>
</dbReference>
<reference evidence="7" key="2">
    <citation type="submission" date="2023-02" db="EMBL/GenBank/DDBJ databases">
        <title>'Rhodoalgimonas zhirmunskyi' gen. nov., isolated from a red alga.</title>
        <authorList>
            <person name="Nedashkovskaya O.I."/>
            <person name="Otstavnykh N.Y."/>
            <person name="Bystritskaya E.P."/>
            <person name="Balabanova L.A."/>
            <person name="Isaeva M.P."/>
        </authorList>
    </citation>
    <scope>NUCLEOTIDE SEQUENCE</scope>
    <source>
        <strain evidence="7">KCTC 52189</strain>
    </source>
</reference>
<comment type="subcellular location">
    <subcellularLocation>
        <location evidence="1">Membrane</location>
        <topology evidence="1">Multi-pass membrane protein</topology>
    </subcellularLocation>
</comment>
<feature type="transmembrane region" description="Helical" evidence="5">
    <location>
        <begin position="224"/>
        <end position="253"/>
    </location>
</feature>
<dbReference type="GO" id="GO:0016020">
    <property type="term" value="C:membrane"/>
    <property type="evidence" value="ECO:0007669"/>
    <property type="project" value="UniProtKB-SubCell"/>
</dbReference>
<feature type="transmembrane region" description="Helical" evidence="5">
    <location>
        <begin position="59"/>
        <end position="79"/>
    </location>
</feature>
<accession>A0AAE4B375</accession>
<comment type="caution">
    <text evidence="7">The sequence shown here is derived from an EMBL/GenBank/DDBJ whole genome shotgun (WGS) entry which is preliminary data.</text>
</comment>
<feature type="transmembrane region" description="Helical" evidence="5">
    <location>
        <begin position="298"/>
        <end position="317"/>
    </location>
</feature>
<dbReference type="RefSeq" id="WP_306735032.1">
    <property type="nucleotide sequence ID" value="NZ_JANHAX010000002.1"/>
</dbReference>